<gene>
    <name evidence="4" type="ORF">EHYA_06869</name>
</gene>
<dbReference type="EMBL" id="BIFH01000031">
    <property type="protein sequence ID" value="GCD99156.1"/>
    <property type="molecule type" value="Genomic_DNA"/>
</dbReference>
<name>A0A401YX32_9ACTN</name>
<feature type="domain" description="CdaR GGDEF-like" evidence="3">
    <location>
        <begin position="287"/>
        <end position="409"/>
    </location>
</feature>
<evidence type="ECO:0000259" key="3">
    <source>
        <dbReference type="Pfam" id="PF17853"/>
    </source>
</evidence>
<dbReference type="Proteomes" id="UP000286931">
    <property type="component" value="Unassembled WGS sequence"/>
</dbReference>
<evidence type="ECO:0000259" key="2">
    <source>
        <dbReference type="Pfam" id="PF13556"/>
    </source>
</evidence>
<dbReference type="OrthoDB" id="3190266at2"/>
<comment type="similarity">
    <text evidence="1">Belongs to the CdaR family.</text>
</comment>
<accession>A0A401YX32</accession>
<dbReference type="Pfam" id="PF17853">
    <property type="entry name" value="GGDEF_2"/>
    <property type="match status" value="1"/>
</dbReference>
<protein>
    <recommendedName>
        <fullName evidence="6">PucR family transcriptional regulator</fullName>
    </recommendedName>
</protein>
<dbReference type="Pfam" id="PF13556">
    <property type="entry name" value="HTH_30"/>
    <property type="match status" value="1"/>
</dbReference>
<dbReference type="Gene3D" id="1.10.10.2840">
    <property type="entry name" value="PucR C-terminal helix-turn-helix domain"/>
    <property type="match status" value="1"/>
</dbReference>
<dbReference type="InterPro" id="IPR041522">
    <property type="entry name" value="CdaR_GGDEF"/>
</dbReference>
<evidence type="ECO:0000313" key="4">
    <source>
        <dbReference type="EMBL" id="GCD99156.1"/>
    </source>
</evidence>
<reference evidence="4 5" key="1">
    <citation type="submission" date="2018-12" db="EMBL/GenBank/DDBJ databases">
        <title>Draft genome sequence of Embleya hyalina NBRC 13850T.</title>
        <authorList>
            <person name="Komaki H."/>
            <person name="Hosoyama A."/>
            <person name="Kimura A."/>
            <person name="Ichikawa N."/>
            <person name="Tamura T."/>
        </authorList>
    </citation>
    <scope>NUCLEOTIDE SEQUENCE [LARGE SCALE GENOMIC DNA]</scope>
    <source>
        <strain evidence="4 5">NBRC 13850</strain>
    </source>
</reference>
<dbReference type="AlphaFoldDB" id="A0A401YX32"/>
<feature type="domain" description="PucR C-terminal helix-turn-helix" evidence="2">
    <location>
        <begin position="464"/>
        <end position="520"/>
    </location>
</feature>
<sequence length="528" mass="55284">MTIRLRRLLTSEVLHGHTVLAGASGLSNAVRTVVAGTLPRDLADVAPASLVVFAGDGLRLEELDADLAIRFGVGARIAGILTRRPSAAVALSTLRLADKHAVPLIVVDSLDPTTAVTVLESEVRAPEVAGAHLVGSVVRAIGPHSDAADIVRTLGGILHLPVALLDGEGRPVEGDATVDWPGLIGATRMRLDADHPAPRNLGARDDNEVLLHPVVLPPSSRAGLWFATLVGPDMATAPESARDCLAIAALAFTAHVAGRSLARAQEGRERTLLLTEILETAPVPARDTVERAAVLGWRLSGWHTVVHLAVSTRGSGVRPVGAIGLLEAALTRAGRTVTLVDRPDGWMFWVTDDAPPDAAAVGELARSVRTAILDVASQGQLGSLCAGIGLAHSGTAGIGASLEESRRACMIARAREVDGAVELTDPGGLRRLLDAWYAYAPTQELAVEVLAPLRAVDPTGQLGRTLACYLDHESSLATTAAVLGIHRNTVLHRLSRIRTALGIDLSDPNDRLAAHLATRAGQLEIKEP</sequence>
<dbReference type="InterPro" id="IPR025736">
    <property type="entry name" value="PucR_C-HTH_dom"/>
</dbReference>
<dbReference type="RefSeq" id="WP_126640988.1">
    <property type="nucleotide sequence ID" value="NZ_BIFH01000031.1"/>
</dbReference>
<dbReference type="PANTHER" id="PTHR33744:SF1">
    <property type="entry name" value="DNA-BINDING TRANSCRIPTIONAL ACTIVATOR ADER"/>
    <property type="match status" value="1"/>
</dbReference>
<keyword evidence="5" id="KW-1185">Reference proteome</keyword>
<dbReference type="InterPro" id="IPR051448">
    <property type="entry name" value="CdaR-like_regulators"/>
</dbReference>
<dbReference type="PANTHER" id="PTHR33744">
    <property type="entry name" value="CARBOHYDRATE DIACID REGULATOR"/>
    <property type="match status" value="1"/>
</dbReference>
<evidence type="ECO:0008006" key="6">
    <source>
        <dbReference type="Google" id="ProtNLM"/>
    </source>
</evidence>
<comment type="caution">
    <text evidence="4">The sequence shown here is derived from an EMBL/GenBank/DDBJ whole genome shotgun (WGS) entry which is preliminary data.</text>
</comment>
<dbReference type="InterPro" id="IPR042070">
    <property type="entry name" value="PucR_C-HTH_sf"/>
</dbReference>
<evidence type="ECO:0000313" key="5">
    <source>
        <dbReference type="Proteomes" id="UP000286931"/>
    </source>
</evidence>
<evidence type="ECO:0000256" key="1">
    <source>
        <dbReference type="ARBA" id="ARBA00006754"/>
    </source>
</evidence>
<proteinExistence type="inferred from homology"/>
<organism evidence="4 5">
    <name type="scientific">Embleya hyalina</name>
    <dbReference type="NCBI Taxonomy" id="516124"/>
    <lineage>
        <taxon>Bacteria</taxon>
        <taxon>Bacillati</taxon>
        <taxon>Actinomycetota</taxon>
        <taxon>Actinomycetes</taxon>
        <taxon>Kitasatosporales</taxon>
        <taxon>Streptomycetaceae</taxon>
        <taxon>Embleya</taxon>
    </lineage>
</organism>